<comment type="caution">
    <text evidence="1">The sequence shown here is derived from an EMBL/GenBank/DDBJ whole genome shotgun (WGS) entry which is preliminary data.</text>
</comment>
<keyword evidence="2" id="KW-1185">Reference proteome</keyword>
<organism evidence="1 2">
    <name type="scientific">Elysia crispata</name>
    <name type="common">lettuce slug</name>
    <dbReference type="NCBI Taxonomy" id="231223"/>
    <lineage>
        <taxon>Eukaryota</taxon>
        <taxon>Metazoa</taxon>
        <taxon>Spiralia</taxon>
        <taxon>Lophotrochozoa</taxon>
        <taxon>Mollusca</taxon>
        <taxon>Gastropoda</taxon>
        <taxon>Heterobranchia</taxon>
        <taxon>Euthyneura</taxon>
        <taxon>Panpulmonata</taxon>
        <taxon>Sacoglossa</taxon>
        <taxon>Placobranchoidea</taxon>
        <taxon>Plakobranchidae</taxon>
        <taxon>Elysia</taxon>
    </lineage>
</organism>
<evidence type="ECO:0000313" key="2">
    <source>
        <dbReference type="Proteomes" id="UP001283361"/>
    </source>
</evidence>
<dbReference type="Proteomes" id="UP001283361">
    <property type="component" value="Unassembled WGS sequence"/>
</dbReference>
<evidence type="ECO:0000313" key="1">
    <source>
        <dbReference type="EMBL" id="KAK3780175.1"/>
    </source>
</evidence>
<dbReference type="AlphaFoldDB" id="A0AAE1A318"/>
<protein>
    <submittedName>
        <fullName evidence="1">Uncharacterized protein</fullName>
    </submittedName>
</protein>
<proteinExistence type="predicted"/>
<name>A0AAE1A318_9GAST</name>
<sequence>MTRINPSPGHSAPLTSAFRTAKDRQGRELCLSLRPSKPMSLGDGWPAGLTLRLSLPSGASCKSILIPTARNKGRNILDKISLSLPRVDTAVCTTTSNIDLAALKLCLENVTNVFVAAANVTNLERRVPTRQTESRLG</sequence>
<reference evidence="1" key="1">
    <citation type="journal article" date="2023" name="G3 (Bethesda)">
        <title>A reference genome for the long-term kleptoplast-retaining sea slug Elysia crispata morphotype clarki.</title>
        <authorList>
            <person name="Eastman K.E."/>
            <person name="Pendleton A.L."/>
            <person name="Shaikh M.A."/>
            <person name="Suttiyut T."/>
            <person name="Ogas R."/>
            <person name="Tomko P."/>
            <person name="Gavelis G."/>
            <person name="Widhalm J.R."/>
            <person name="Wisecaver J.H."/>
        </authorList>
    </citation>
    <scope>NUCLEOTIDE SEQUENCE</scope>
    <source>
        <strain evidence="1">ECLA1</strain>
    </source>
</reference>
<dbReference type="EMBL" id="JAWDGP010002758">
    <property type="protein sequence ID" value="KAK3780175.1"/>
    <property type="molecule type" value="Genomic_DNA"/>
</dbReference>
<gene>
    <name evidence="1" type="ORF">RRG08_051653</name>
</gene>
<accession>A0AAE1A318</accession>